<comment type="caution">
    <text evidence="2">The sequence shown here is derived from an EMBL/GenBank/DDBJ whole genome shotgun (WGS) entry which is preliminary data.</text>
</comment>
<dbReference type="InterPro" id="IPR036388">
    <property type="entry name" value="WH-like_DNA-bd_sf"/>
</dbReference>
<dbReference type="Pfam" id="PF00196">
    <property type="entry name" value="GerE"/>
    <property type="match status" value="1"/>
</dbReference>
<keyword evidence="3" id="KW-1185">Reference proteome</keyword>
<reference evidence="2" key="1">
    <citation type="submission" date="2021-04" db="EMBL/GenBank/DDBJ databases">
        <title>Pseudonocardia sp. nov., isolated from sandy soil of mangrove forest.</title>
        <authorList>
            <person name="Zan Z."/>
            <person name="Huang R."/>
            <person name="Liu W."/>
        </authorList>
    </citation>
    <scope>NUCLEOTIDE SEQUENCE</scope>
    <source>
        <strain evidence="2">S2-4</strain>
    </source>
</reference>
<evidence type="ECO:0000313" key="3">
    <source>
        <dbReference type="Proteomes" id="UP001165283"/>
    </source>
</evidence>
<dbReference type="Gene3D" id="3.40.50.300">
    <property type="entry name" value="P-loop containing nucleotide triphosphate hydrolases"/>
    <property type="match status" value="1"/>
</dbReference>
<dbReference type="InterPro" id="IPR000792">
    <property type="entry name" value="Tscrpt_reg_LuxR_C"/>
</dbReference>
<protein>
    <recommendedName>
        <fullName evidence="1">HTH luxR-type domain-containing protein</fullName>
    </recommendedName>
</protein>
<dbReference type="Pfam" id="PF13401">
    <property type="entry name" value="AAA_22"/>
    <property type="match status" value="1"/>
</dbReference>
<dbReference type="PRINTS" id="PR00038">
    <property type="entry name" value="HTHLUXR"/>
</dbReference>
<feature type="domain" description="HTH luxR-type" evidence="1">
    <location>
        <begin position="8"/>
        <end position="73"/>
    </location>
</feature>
<dbReference type="Gene3D" id="1.10.10.10">
    <property type="entry name" value="Winged helix-like DNA-binding domain superfamily/Winged helix DNA-binding domain"/>
    <property type="match status" value="1"/>
</dbReference>
<dbReference type="PANTHER" id="PTHR47691">
    <property type="entry name" value="REGULATOR-RELATED"/>
    <property type="match status" value="1"/>
</dbReference>
<dbReference type="CDD" id="cd06170">
    <property type="entry name" value="LuxR_C_like"/>
    <property type="match status" value="1"/>
</dbReference>
<evidence type="ECO:0000259" key="1">
    <source>
        <dbReference type="PROSITE" id="PS50043"/>
    </source>
</evidence>
<dbReference type="RefSeq" id="WP_252438741.1">
    <property type="nucleotide sequence ID" value="NZ_JAGSOV010000033.1"/>
</dbReference>
<organism evidence="2 3">
    <name type="scientific">Pseudonocardia humida</name>
    <dbReference type="NCBI Taxonomy" id="2800819"/>
    <lineage>
        <taxon>Bacteria</taxon>
        <taxon>Bacillati</taxon>
        <taxon>Actinomycetota</taxon>
        <taxon>Actinomycetes</taxon>
        <taxon>Pseudonocardiales</taxon>
        <taxon>Pseudonocardiaceae</taxon>
        <taxon>Pseudonocardia</taxon>
    </lineage>
</organism>
<dbReference type="SMART" id="SM00421">
    <property type="entry name" value="HTH_LUXR"/>
    <property type="match status" value="1"/>
</dbReference>
<dbReference type="EMBL" id="JAGSOV010000033">
    <property type="protein sequence ID" value="MCO1656221.1"/>
    <property type="molecule type" value="Genomic_DNA"/>
</dbReference>
<dbReference type="SUPFAM" id="SSF46894">
    <property type="entry name" value="C-terminal effector domain of the bipartite response regulators"/>
    <property type="match status" value="1"/>
</dbReference>
<sequence length="947" mass="98620">MGYGGGRSGTADTGVTQREAEVLAAVGEHLTNAEIAARLVISVRTVESHVSALLRKLAVADRRALSELAAERAAAGAAAPAPPTRPAAPLPSALTPFVGRAAERAELAGLLVGALDGQRLVSAVGPGGVGKTRLALAVAADLSDRVVDGVWYVDLVPVTDPAMLAPTVAAALGLGEQPGRTADDTLLEWVADRRAVLVLDNCEHLLDPVALLVERLLAAGPELVVLTTSRARLMLPFERVFPVAGLAVPDGGGDGGDAVALFEQRAAAAGSRPDAADRARVRRICAGLDGVPLAIELAAARLPALGLDGLEAGLADRLDLLAGARRADERHRSLRATLDWSCALLPGSARAVLRRVSVFAGPFPAADAAAVAGWAPVRPREVGAQLAVLAEHSLLVPVPGPDGTRYRTLETVRQYGAELLDDAGETDDTRLRHLDRVAATGRALLAGADADAGPGGGGRRVGFDHLADELRAAVGWAATVPAHRGAAHDTAVLLGALCLRRGRQAEAQRRFELAAELAEDDAGVAAALGRAAAVASARLAGDDALRLLAAAAEASLLACRPTTAAYQLAVLAELVNRGPGIIARPPDPDTAARLIERAGRLAGTDPAALARIATAQAFELSEISPEGVAASERALRLAREAGDLVAESAALDRAITIELSRGSPRGALATAERRIALLRGLPVDADPGFEVADAHVMATESAIAAGRLEQARRYADAVAALPQFRETGHVAPARLIIVSFLQGDWDRTLVEAERFRESWVRAGRPRVPTLRRTAHSVATLHGLRGEEAERAEWLAVFDALVSAQWPEHDRHPSACFDALLLLHRGRPDEAVRRMLFPPGDLVRWYDAIWRPWYAAMWAEAGVLAGLHDAAERVAAARASVSGNPIATALVERAAALLDGDTAGVLAAAAALGAAGDRLQSARSLVLAGGPHRDRGAAALAELRVRMP</sequence>
<gene>
    <name evidence="2" type="ORF">KDL28_14265</name>
</gene>
<dbReference type="InterPro" id="IPR049945">
    <property type="entry name" value="AAA_22"/>
</dbReference>
<dbReference type="Proteomes" id="UP001165283">
    <property type="component" value="Unassembled WGS sequence"/>
</dbReference>
<dbReference type="InterPro" id="IPR016032">
    <property type="entry name" value="Sig_transdc_resp-reg_C-effctor"/>
</dbReference>
<dbReference type="PROSITE" id="PS50043">
    <property type="entry name" value="HTH_LUXR_2"/>
    <property type="match status" value="1"/>
</dbReference>
<dbReference type="SUPFAM" id="SSF52540">
    <property type="entry name" value="P-loop containing nucleoside triphosphate hydrolases"/>
    <property type="match status" value="1"/>
</dbReference>
<proteinExistence type="predicted"/>
<dbReference type="InterPro" id="IPR027417">
    <property type="entry name" value="P-loop_NTPase"/>
</dbReference>
<dbReference type="PRINTS" id="PR00364">
    <property type="entry name" value="DISEASERSIST"/>
</dbReference>
<dbReference type="Pfam" id="PF25872">
    <property type="entry name" value="HTH_77"/>
    <property type="match status" value="1"/>
</dbReference>
<dbReference type="InterPro" id="IPR058852">
    <property type="entry name" value="HTH_77"/>
</dbReference>
<name>A0ABT0ZZP6_9PSEU</name>
<accession>A0ABT0ZZP6</accession>
<dbReference type="PANTHER" id="PTHR47691:SF3">
    <property type="entry name" value="HTH-TYPE TRANSCRIPTIONAL REGULATOR RV0890C-RELATED"/>
    <property type="match status" value="1"/>
</dbReference>
<evidence type="ECO:0000313" key="2">
    <source>
        <dbReference type="EMBL" id="MCO1656221.1"/>
    </source>
</evidence>